<feature type="domain" description="D-isomer specific 2-hydroxyacid dehydrogenase NAD-binding" evidence="6">
    <location>
        <begin position="110"/>
        <end position="289"/>
    </location>
</feature>
<organism evidence="7 8">
    <name type="scientific">Weissella jogaejeotgali</name>
    <dbReference type="NCBI Taxonomy" id="1631871"/>
    <lineage>
        <taxon>Bacteria</taxon>
        <taxon>Bacillati</taxon>
        <taxon>Bacillota</taxon>
        <taxon>Bacilli</taxon>
        <taxon>Lactobacillales</taxon>
        <taxon>Lactobacillaceae</taxon>
        <taxon>Weissella</taxon>
    </lineage>
</organism>
<dbReference type="CDD" id="cd12162">
    <property type="entry name" value="2-Hacid_dh_4"/>
    <property type="match status" value="1"/>
</dbReference>
<dbReference type="InterPro" id="IPR050418">
    <property type="entry name" value="D-iso_2-hydroxyacid_DH_PdxB"/>
</dbReference>
<reference evidence="7 8" key="1">
    <citation type="submission" date="2016-02" db="EMBL/GenBank/DDBJ databases">
        <title>Complete Genome Sequence of Weissella jogaejeotgali FOL01.</title>
        <authorList>
            <person name="Lee J.-H."/>
            <person name="Ku H.-J."/>
        </authorList>
    </citation>
    <scope>NUCLEOTIDE SEQUENCE [LARGE SCALE GENOMIC DNA]</scope>
    <source>
        <strain evidence="7 8">FOL01</strain>
    </source>
</reference>
<dbReference type="PROSITE" id="PS00671">
    <property type="entry name" value="D_2_HYDROXYACID_DH_3"/>
    <property type="match status" value="1"/>
</dbReference>
<dbReference type="KEGG" id="wjo:FOL01_0847"/>
<keyword evidence="3" id="KW-0520">NAD</keyword>
<dbReference type="GO" id="GO:0051287">
    <property type="term" value="F:NAD binding"/>
    <property type="evidence" value="ECO:0007669"/>
    <property type="project" value="InterPro"/>
</dbReference>
<dbReference type="GO" id="GO:0016616">
    <property type="term" value="F:oxidoreductase activity, acting on the CH-OH group of donors, NAD or NADP as acceptor"/>
    <property type="evidence" value="ECO:0007669"/>
    <property type="project" value="InterPro"/>
</dbReference>
<dbReference type="PANTHER" id="PTHR43761:SF1">
    <property type="entry name" value="D-ISOMER SPECIFIC 2-HYDROXYACID DEHYDROGENASE CATALYTIC DOMAIN-CONTAINING PROTEIN-RELATED"/>
    <property type="match status" value="1"/>
</dbReference>
<dbReference type="Proteomes" id="UP000185473">
    <property type="component" value="Chromosome"/>
</dbReference>
<protein>
    <submittedName>
        <fullName evidence="7">D-3-phosphoglycerate dehydrogenase</fullName>
    </submittedName>
</protein>
<evidence type="ECO:0000256" key="1">
    <source>
        <dbReference type="ARBA" id="ARBA00005854"/>
    </source>
</evidence>
<dbReference type="InterPro" id="IPR036291">
    <property type="entry name" value="NAD(P)-bd_dom_sf"/>
</dbReference>
<dbReference type="AlphaFoldDB" id="A0A1L6RAZ8"/>
<dbReference type="EMBL" id="CP014332">
    <property type="protein sequence ID" value="APS41706.1"/>
    <property type="molecule type" value="Genomic_DNA"/>
</dbReference>
<proteinExistence type="inferred from homology"/>
<keyword evidence="2 4" id="KW-0560">Oxidoreductase</keyword>
<evidence type="ECO:0000313" key="8">
    <source>
        <dbReference type="Proteomes" id="UP000185473"/>
    </source>
</evidence>
<dbReference type="RefSeq" id="WP_075269539.1">
    <property type="nucleotide sequence ID" value="NZ_CP014332.1"/>
</dbReference>
<dbReference type="InterPro" id="IPR006140">
    <property type="entry name" value="D-isomer_DH_NAD-bd"/>
</dbReference>
<sequence>MKIVVLDGLSLNPGDLDWHILDQFGDVEVYDATPYDDQDEIIKRLAGAEVALVNKVPVTSAILDAVPDLKVIAETATGYDNIDVDYAKTKGVAVVNVPTYGTDAVAQFTFALLLAVTSRVKQHDDLVHAGEWAKAGRFSFWDAPLMELKGKTLGLVGFGKIAQAVAKMALAFNMQVIFYNHRPREVFDDSIKQVDLETLYAESDIISLHIPFTPEMSEFINAETLGKMKDTAILINTARGKLINDADLAAALNSNKIAYAALDVATQEPIDDDSPLLTAKHCYLTPHIAWAPLETRQRLLDIVVANIQSYLDHKPQNVVND</sequence>
<dbReference type="SUPFAM" id="SSF51735">
    <property type="entry name" value="NAD(P)-binding Rossmann-fold domains"/>
    <property type="match status" value="1"/>
</dbReference>
<dbReference type="FunFam" id="3.40.50.720:FF:000203">
    <property type="entry name" value="D-3-phosphoglycerate dehydrogenase (SerA)"/>
    <property type="match status" value="1"/>
</dbReference>
<evidence type="ECO:0000256" key="4">
    <source>
        <dbReference type="RuleBase" id="RU003719"/>
    </source>
</evidence>
<name>A0A1L6RAZ8_9LACO</name>
<dbReference type="SUPFAM" id="SSF52283">
    <property type="entry name" value="Formate/glycerate dehydrogenase catalytic domain-like"/>
    <property type="match status" value="1"/>
</dbReference>
<evidence type="ECO:0000259" key="5">
    <source>
        <dbReference type="Pfam" id="PF00389"/>
    </source>
</evidence>
<dbReference type="InterPro" id="IPR029753">
    <property type="entry name" value="D-isomer_DH_CS"/>
</dbReference>
<dbReference type="Gene3D" id="3.40.50.720">
    <property type="entry name" value="NAD(P)-binding Rossmann-like Domain"/>
    <property type="match status" value="2"/>
</dbReference>
<accession>A0A1L6RAZ8</accession>
<evidence type="ECO:0000256" key="2">
    <source>
        <dbReference type="ARBA" id="ARBA00023002"/>
    </source>
</evidence>
<dbReference type="Pfam" id="PF00389">
    <property type="entry name" value="2-Hacid_dh"/>
    <property type="match status" value="1"/>
</dbReference>
<dbReference type="Pfam" id="PF02826">
    <property type="entry name" value="2-Hacid_dh_C"/>
    <property type="match status" value="1"/>
</dbReference>
<dbReference type="STRING" id="1631871.FOL01_0847"/>
<dbReference type="InterPro" id="IPR006139">
    <property type="entry name" value="D-isomer_2_OHA_DH_cat_dom"/>
</dbReference>
<dbReference type="OrthoDB" id="9805416at2"/>
<comment type="similarity">
    <text evidence="1 4">Belongs to the D-isomer specific 2-hydroxyacid dehydrogenase family.</text>
</comment>
<dbReference type="PANTHER" id="PTHR43761">
    <property type="entry name" value="D-ISOMER SPECIFIC 2-HYDROXYACID DEHYDROGENASE FAMILY PROTEIN (AFU_ORTHOLOGUE AFUA_1G13630)"/>
    <property type="match status" value="1"/>
</dbReference>
<gene>
    <name evidence="7" type="ORF">FOL01_0847</name>
</gene>
<feature type="domain" description="D-isomer specific 2-hydroxyacid dehydrogenase catalytic" evidence="5">
    <location>
        <begin position="16"/>
        <end position="320"/>
    </location>
</feature>
<evidence type="ECO:0000313" key="7">
    <source>
        <dbReference type="EMBL" id="APS41706.1"/>
    </source>
</evidence>
<keyword evidence="8" id="KW-1185">Reference proteome</keyword>
<evidence type="ECO:0000259" key="6">
    <source>
        <dbReference type="Pfam" id="PF02826"/>
    </source>
</evidence>
<evidence type="ECO:0000256" key="3">
    <source>
        <dbReference type="ARBA" id="ARBA00023027"/>
    </source>
</evidence>